<protein>
    <recommendedName>
        <fullName evidence="2">RCK N-terminal domain-containing protein</fullName>
    </recommendedName>
</protein>
<comment type="caution">
    <text evidence="1">The sequence shown here is derived from an EMBL/GenBank/DDBJ whole genome shotgun (WGS) entry which is preliminary data.</text>
</comment>
<name>X0Y4M3_9ZZZZ</name>
<proteinExistence type="predicted"/>
<accession>X0Y4M3</accession>
<reference evidence="1" key="1">
    <citation type="journal article" date="2014" name="Front. Microbiol.">
        <title>High frequency of phylogenetically diverse reductive dehalogenase-homologous genes in deep subseafloor sedimentary metagenomes.</title>
        <authorList>
            <person name="Kawai M."/>
            <person name="Futagami T."/>
            <person name="Toyoda A."/>
            <person name="Takaki Y."/>
            <person name="Nishi S."/>
            <person name="Hori S."/>
            <person name="Arai W."/>
            <person name="Tsubouchi T."/>
            <person name="Morono Y."/>
            <person name="Uchiyama I."/>
            <person name="Ito T."/>
            <person name="Fujiyama A."/>
            <person name="Inagaki F."/>
            <person name="Takami H."/>
        </authorList>
    </citation>
    <scope>NUCLEOTIDE SEQUENCE</scope>
    <source>
        <strain evidence="1">Expedition CK06-06</strain>
    </source>
</reference>
<dbReference type="AlphaFoldDB" id="X0Y4M3"/>
<sequence length="96" mass="10535">MKAEFSTFQDVSKACGGRNIVLFGAGNIARKTLRKLDQRPRFIVDNSPNLWGTRQYGLEVKSPEPLRASGVFVIICTTSFDDVSEQLVGMGLEPGT</sequence>
<evidence type="ECO:0008006" key="2">
    <source>
        <dbReference type="Google" id="ProtNLM"/>
    </source>
</evidence>
<evidence type="ECO:0000313" key="1">
    <source>
        <dbReference type="EMBL" id="GAG31796.1"/>
    </source>
</evidence>
<dbReference type="EMBL" id="BARS01041399">
    <property type="protein sequence ID" value="GAG31796.1"/>
    <property type="molecule type" value="Genomic_DNA"/>
</dbReference>
<gene>
    <name evidence="1" type="ORF">S01H1_62968</name>
</gene>
<organism evidence="1">
    <name type="scientific">marine sediment metagenome</name>
    <dbReference type="NCBI Taxonomy" id="412755"/>
    <lineage>
        <taxon>unclassified sequences</taxon>
        <taxon>metagenomes</taxon>
        <taxon>ecological metagenomes</taxon>
    </lineage>
</organism>
<feature type="non-terminal residue" evidence="1">
    <location>
        <position position="96"/>
    </location>
</feature>